<evidence type="ECO:0000256" key="1">
    <source>
        <dbReference type="ARBA" id="ARBA00000548"/>
    </source>
</evidence>
<dbReference type="Pfam" id="PF00067">
    <property type="entry name" value="p450"/>
    <property type="match status" value="1"/>
</dbReference>
<reference evidence="11 12" key="1">
    <citation type="submission" date="2019-09" db="EMBL/GenBank/DDBJ databases">
        <title>A chromosome-level genome assembly of the Chinese tupelo Nyssa sinensis.</title>
        <authorList>
            <person name="Yang X."/>
            <person name="Kang M."/>
            <person name="Yang Y."/>
            <person name="Xiong H."/>
            <person name="Wang M."/>
            <person name="Zhang Z."/>
            <person name="Wang Z."/>
            <person name="Wu H."/>
            <person name="Ma T."/>
            <person name="Liu J."/>
            <person name="Xi Z."/>
        </authorList>
    </citation>
    <scope>NUCLEOTIDE SEQUENCE [LARGE SCALE GENOMIC DNA]</scope>
    <source>
        <strain evidence="11">J267</strain>
        <tissue evidence="11">Leaf</tissue>
    </source>
</reference>
<dbReference type="SMART" id="SM00642">
    <property type="entry name" value="Aamy"/>
    <property type="match status" value="1"/>
</dbReference>
<dbReference type="GO" id="GO:0005509">
    <property type="term" value="F:calcium ion binding"/>
    <property type="evidence" value="ECO:0007669"/>
    <property type="project" value="InterPro"/>
</dbReference>
<dbReference type="SUPFAM" id="SSF51445">
    <property type="entry name" value="(Trans)glycosidases"/>
    <property type="match status" value="1"/>
</dbReference>
<dbReference type="GO" id="GO:0004556">
    <property type="term" value="F:alpha-amylase activity"/>
    <property type="evidence" value="ECO:0007669"/>
    <property type="project" value="UniProtKB-EC"/>
</dbReference>
<dbReference type="InterPro" id="IPR013780">
    <property type="entry name" value="Glyco_hydro_b"/>
</dbReference>
<evidence type="ECO:0000313" key="12">
    <source>
        <dbReference type="Proteomes" id="UP000325577"/>
    </source>
</evidence>
<evidence type="ECO:0000256" key="7">
    <source>
        <dbReference type="ARBA" id="ARBA00023295"/>
    </source>
</evidence>
<evidence type="ECO:0000256" key="2">
    <source>
        <dbReference type="ARBA" id="ARBA00001913"/>
    </source>
</evidence>
<keyword evidence="5" id="KW-0378">Hydrolase</keyword>
<comment type="catalytic activity">
    <reaction evidence="1">
        <text>Endohydrolysis of (1-&gt;4)-alpha-D-glucosidic linkages in polysaccharides containing three or more (1-&gt;4)-alpha-linked D-glucose units.</text>
        <dbReference type="EC" id="3.2.1.1"/>
    </reaction>
</comment>
<dbReference type="SUPFAM" id="SSF51011">
    <property type="entry name" value="Glycosyl hydrolase domain"/>
    <property type="match status" value="1"/>
</dbReference>
<dbReference type="Gene3D" id="2.60.40.1180">
    <property type="entry name" value="Golgi alpha-mannosidase II"/>
    <property type="match status" value="1"/>
</dbReference>
<evidence type="ECO:0000256" key="4">
    <source>
        <dbReference type="ARBA" id="ARBA00012595"/>
    </source>
</evidence>
<dbReference type="EC" id="3.2.1.1" evidence="4"/>
<accession>A0A5J5B538</accession>
<dbReference type="GO" id="GO:0005975">
    <property type="term" value="P:carbohydrate metabolic process"/>
    <property type="evidence" value="ECO:0007669"/>
    <property type="project" value="InterPro"/>
</dbReference>
<keyword evidence="7" id="KW-0326">Glycosidase</keyword>
<proteinExistence type="inferred from homology"/>
<dbReference type="OrthoDB" id="1676165at2759"/>
<dbReference type="InterPro" id="IPR036396">
    <property type="entry name" value="Cyt_P450_sf"/>
</dbReference>
<dbReference type="SUPFAM" id="SSF48264">
    <property type="entry name" value="Cytochrome P450"/>
    <property type="match status" value="1"/>
</dbReference>
<dbReference type="GO" id="GO:0005506">
    <property type="term" value="F:iron ion binding"/>
    <property type="evidence" value="ECO:0007669"/>
    <property type="project" value="InterPro"/>
</dbReference>
<sequence>MWGTWFVRYGEIFKTHILGCPCVMLASPESAHFVLVSQAHLFKPTYPKSKENLIGPSALFFHQGDNHIRLRKLVQGSLSPEAIRNSVADIEAIAVPALDSWSGGHVIRTFNEMKKFSFEVGILAIFGHLESGHTEELKKSYNILDRGYNSFPTNIPGTPYKKALSARKRLTKILSEIISEKKEKTSLEKDLLGCLLNNKDDKGEILTEDQIADNIIGVLFAAQDTTASVMTWLVKYLHDDPKLLEAVKAEQKAIYQSNDGGNHPLTWTQTRNMPITYKVVLEALRIASIISFTFREAVADVEYKGRTKTQYIYAIWQWSACMSRARACQAGDAHYDPSPGHQVQKRMKLLFFFLGISLLPTFAAPTLLFQGFNWESSNKEGGWYNSLINLVPELANAGITHVWLPPSSQSVAPQGYMPGRLYDLDNSKYGNEVELKALIKAFHDKGIKCVADIVINHRTAEKQDGRGIWCIFEGGTADDRLDWGPSFICRDDSQYSDGTGNLDSGKDFQPAPDIDHLNPRVQKELSDWMNWLKTEIGFDGWRFDFVSGYAPSITKLYMENTSPDFAVGELWNSLSYDQDGKPNYNQDQHRNELVQWVQTAGGAVTAFDFTTKGILQAAVQGELWRLKDSNGKPSGMIGVLPQNAVTFIDNHDTGSTQKIWPFPSDKVMQGYAYILTHPGIPSLFYDHFFDWGLKDEIAKLATIRTRNGISGTSKVQIMASDSDLYVAAIDEKVIVKIGPKMDLGNLIPPNFLVATSGNDYCVWEKK</sequence>
<dbReference type="Proteomes" id="UP000325577">
    <property type="component" value="Linkage Group LG15"/>
</dbReference>
<dbReference type="GO" id="GO:0004497">
    <property type="term" value="F:monooxygenase activity"/>
    <property type="evidence" value="ECO:0007669"/>
    <property type="project" value="InterPro"/>
</dbReference>
<evidence type="ECO:0000256" key="5">
    <source>
        <dbReference type="ARBA" id="ARBA00022801"/>
    </source>
</evidence>
<evidence type="ECO:0000256" key="6">
    <source>
        <dbReference type="ARBA" id="ARBA00023277"/>
    </source>
</evidence>
<keyword evidence="6" id="KW-0119">Carbohydrate metabolism</keyword>
<organism evidence="11 12">
    <name type="scientific">Nyssa sinensis</name>
    <dbReference type="NCBI Taxonomy" id="561372"/>
    <lineage>
        <taxon>Eukaryota</taxon>
        <taxon>Viridiplantae</taxon>
        <taxon>Streptophyta</taxon>
        <taxon>Embryophyta</taxon>
        <taxon>Tracheophyta</taxon>
        <taxon>Spermatophyta</taxon>
        <taxon>Magnoliopsida</taxon>
        <taxon>eudicotyledons</taxon>
        <taxon>Gunneridae</taxon>
        <taxon>Pentapetalae</taxon>
        <taxon>asterids</taxon>
        <taxon>Cornales</taxon>
        <taxon>Nyssaceae</taxon>
        <taxon>Nyssa</taxon>
    </lineage>
</organism>
<dbReference type="SMART" id="SM00810">
    <property type="entry name" value="Alpha-amyl_C2"/>
    <property type="match status" value="1"/>
</dbReference>
<feature type="domain" description="Alpha-amylase C-terminal beta-sheet" evidence="10">
    <location>
        <begin position="705"/>
        <end position="765"/>
    </location>
</feature>
<evidence type="ECO:0000313" key="11">
    <source>
        <dbReference type="EMBL" id="KAA8537748.1"/>
    </source>
</evidence>
<dbReference type="GO" id="GO:0020037">
    <property type="term" value="F:heme binding"/>
    <property type="evidence" value="ECO:0007669"/>
    <property type="project" value="InterPro"/>
</dbReference>
<dbReference type="GO" id="GO:0016705">
    <property type="term" value="F:oxidoreductase activity, acting on paired donors, with incorporation or reduction of molecular oxygen"/>
    <property type="evidence" value="ECO:0007669"/>
    <property type="project" value="InterPro"/>
</dbReference>
<dbReference type="InterPro" id="IPR001128">
    <property type="entry name" value="Cyt_P450"/>
</dbReference>
<evidence type="ECO:0000256" key="3">
    <source>
        <dbReference type="ARBA" id="ARBA00008061"/>
    </source>
</evidence>
<keyword evidence="12" id="KW-1185">Reference proteome</keyword>
<dbReference type="PANTHER" id="PTHR43447">
    <property type="entry name" value="ALPHA-AMYLASE"/>
    <property type="match status" value="1"/>
</dbReference>
<comment type="cofactor">
    <cofactor evidence="2">
        <name>Ca(2+)</name>
        <dbReference type="ChEBI" id="CHEBI:29108"/>
    </cofactor>
</comment>
<name>A0A5J5B538_9ASTE</name>
<dbReference type="Pfam" id="PF00128">
    <property type="entry name" value="Alpha-amylase"/>
    <property type="match status" value="1"/>
</dbReference>
<dbReference type="CDD" id="cd11314">
    <property type="entry name" value="AmyAc_arch_bac_plant_AmyA"/>
    <property type="match status" value="1"/>
</dbReference>
<feature type="domain" description="Glycosyl hydrolase family 13 catalytic" evidence="9">
    <location>
        <begin position="366"/>
        <end position="704"/>
    </location>
</feature>
<dbReference type="Pfam" id="PF07821">
    <property type="entry name" value="Alpha-amyl_C2"/>
    <property type="match status" value="1"/>
</dbReference>
<dbReference type="InterPro" id="IPR012850">
    <property type="entry name" value="A-amylase_bs_C"/>
</dbReference>
<dbReference type="EMBL" id="CM018038">
    <property type="protein sequence ID" value="KAA8537748.1"/>
    <property type="molecule type" value="Genomic_DNA"/>
</dbReference>
<comment type="similarity">
    <text evidence="3">Belongs to the glycosyl hydrolase 13 family.</text>
</comment>
<evidence type="ECO:0000256" key="8">
    <source>
        <dbReference type="ARBA" id="ARBA00030238"/>
    </source>
</evidence>
<dbReference type="InterPro" id="IPR006047">
    <property type="entry name" value="GH13_cat_dom"/>
</dbReference>
<evidence type="ECO:0000259" key="10">
    <source>
        <dbReference type="SMART" id="SM00810"/>
    </source>
</evidence>
<dbReference type="Gene3D" id="3.20.20.80">
    <property type="entry name" value="Glycosidases"/>
    <property type="match status" value="1"/>
</dbReference>
<gene>
    <name evidence="11" type="ORF">F0562_027672</name>
</gene>
<evidence type="ECO:0000259" key="9">
    <source>
        <dbReference type="SMART" id="SM00642"/>
    </source>
</evidence>
<dbReference type="InterPro" id="IPR017853">
    <property type="entry name" value="GH"/>
</dbReference>
<protein>
    <recommendedName>
        <fullName evidence="4">alpha-amylase</fullName>
        <ecNumber evidence="4">3.2.1.1</ecNumber>
    </recommendedName>
    <alternativeName>
        <fullName evidence="8">1,4-alpha-D-glucan glucanohydrolase</fullName>
    </alternativeName>
</protein>
<dbReference type="Gene3D" id="1.10.630.10">
    <property type="entry name" value="Cytochrome P450"/>
    <property type="match status" value="1"/>
</dbReference>
<dbReference type="AlphaFoldDB" id="A0A5J5B538"/>